<dbReference type="EMBL" id="ASWH01000002">
    <property type="protein sequence ID" value="EOW79348.1"/>
    <property type="molecule type" value="Genomic_DNA"/>
</dbReference>
<keyword evidence="1" id="KW-0319">Glycerol metabolism</keyword>
<accession>R2XTP4</accession>
<keyword evidence="1" id="KW-0694">RNA-binding</keyword>
<dbReference type="OrthoDB" id="9799580at2"/>
<sequence>MAYLKELIEDNPVIPAINHMKQIDEVIALDAEVVFVLCGDIMSLPKIVKRLKDAGKTVLINIDLIDGLAGNRIAVDYIRRTAKADGIVSMKATLIVEAKRLGLMTVHRYSMMDSRSLIALKKQYQISNADVVEIMPGLMPSIIKQVNEAGPTPVIASGLVCEKQDILNALNAGAIGISTTNKECWSI</sequence>
<dbReference type="Proteomes" id="UP000013750">
    <property type="component" value="Unassembled WGS sequence"/>
</dbReference>
<dbReference type="Gene3D" id="3.20.20.70">
    <property type="entry name" value="Aldolase class I"/>
    <property type="match status" value="1"/>
</dbReference>
<dbReference type="InterPro" id="IPR013785">
    <property type="entry name" value="Aldolase_TIM"/>
</dbReference>
<dbReference type="PATRIC" id="fig|1158614.3.peg.902"/>
<evidence type="ECO:0000313" key="2">
    <source>
        <dbReference type="EMBL" id="EOI57898.1"/>
    </source>
</evidence>
<organism evidence="2 4">
    <name type="scientific">Enterococcus gilvus ATCC BAA-350</name>
    <dbReference type="NCBI Taxonomy" id="1158614"/>
    <lineage>
        <taxon>Bacteria</taxon>
        <taxon>Bacillati</taxon>
        <taxon>Bacillota</taxon>
        <taxon>Bacilli</taxon>
        <taxon>Lactobacillales</taxon>
        <taxon>Enterococcaceae</taxon>
        <taxon>Enterococcus</taxon>
    </lineage>
</organism>
<dbReference type="PIRSF" id="PIRSF016897">
    <property type="entry name" value="GlpP"/>
    <property type="match status" value="1"/>
</dbReference>
<dbReference type="GO" id="GO:0006071">
    <property type="term" value="P:glycerol metabolic process"/>
    <property type="evidence" value="ECO:0007669"/>
    <property type="project" value="UniProtKB-UniRule"/>
</dbReference>
<proteinExistence type="predicted"/>
<dbReference type="AlphaFoldDB" id="R2XTP4"/>
<dbReference type="Pfam" id="PF04309">
    <property type="entry name" value="G3P_antiterm"/>
    <property type="match status" value="1"/>
</dbReference>
<dbReference type="GO" id="GO:0006355">
    <property type="term" value="P:regulation of DNA-templated transcription"/>
    <property type="evidence" value="ECO:0007669"/>
    <property type="project" value="InterPro"/>
</dbReference>
<dbReference type="InterPro" id="IPR006699">
    <property type="entry name" value="GlpP"/>
</dbReference>
<dbReference type="HOGENOM" id="CLU_111516_0_1_9"/>
<gene>
    <name evidence="3" type="ORF">I592_03488</name>
    <name evidence="2" type="ORF">UKC_00873</name>
</gene>
<evidence type="ECO:0000313" key="3">
    <source>
        <dbReference type="EMBL" id="EOW79348.1"/>
    </source>
</evidence>
<evidence type="ECO:0000313" key="4">
    <source>
        <dbReference type="Proteomes" id="UP000013750"/>
    </source>
</evidence>
<keyword evidence="1" id="KW-0805">Transcription regulation</keyword>
<dbReference type="SUPFAM" id="SSF110391">
    <property type="entry name" value="GlpP-like"/>
    <property type="match status" value="1"/>
</dbReference>
<comment type="caution">
    <text evidence="2">The sequence shown here is derived from an EMBL/GenBank/DDBJ whole genome shotgun (WGS) entry which is preliminary data.</text>
</comment>
<dbReference type="GO" id="GO:0003723">
    <property type="term" value="F:RNA binding"/>
    <property type="evidence" value="ECO:0007669"/>
    <property type="project" value="UniProtKB-KW"/>
</dbReference>
<evidence type="ECO:0000313" key="5">
    <source>
        <dbReference type="Proteomes" id="UP000014160"/>
    </source>
</evidence>
<reference evidence="2 4" key="1">
    <citation type="submission" date="2013-02" db="EMBL/GenBank/DDBJ databases">
        <title>The Genome Sequence of Enterococcus gilvus ATCC BAA-350.</title>
        <authorList>
            <consortium name="The Broad Institute Genome Sequencing Platform"/>
            <consortium name="The Broad Institute Genome Sequencing Center for Infectious Disease"/>
            <person name="Earl A.M."/>
            <person name="Gilmore M.S."/>
            <person name="Lebreton F."/>
            <person name="Walker B."/>
            <person name="Young S.K."/>
            <person name="Zeng Q."/>
            <person name="Gargeya S."/>
            <person name="Fitzgerald M."/>
            <person name="Haas B."/>
            <person name="Abouelleil A."/>
            <person name="Alvarado L."/>
            <person name="Arachchi H.M."/>
            <person name="Berlin A.M."/>
            <person name="Chapman S.B."/>
            <person name="Dewar J."/>
            <person name="Goldberg J."/>
            <person name="Griggs A."/>
            <person name="Gujja S."/>
            <person name="Hansen M."/>
            <person name="Howarth C."/>
            <person name="Imamovic A."/>
            <person name="Larimer J."/>
            <person name="McCowan C."/>
            <person name="Murphy C."/>
            <person name="Neiman D."/>
            <person name="Pearson M."/>
            <person name="Priest M."/>
            <person name="Roberts A."/>
            <person name="Saif S."/>
            <person name="Shea T."/>
            <person name="Sisk P."/>
            <person name="Sykes S."/>
            <person name="Wortman J."/>
            <person name="Nusbaum C."/>
            <person name="Birren B."/>
        </authorList>
    </citation>
    <scope>NUCLEOTIDE SEQUENCE [LARGE SCALE GENOMIC DNA]</scope>
    <source>
        <strain evidence="2 4">ATCC BAA-350</strain>
    </source>
</reference>
<dbReference type="Proteomes" id="UP000014160">
    <property type="component" value="Unassembled WGS sequence"/>
</dbReference>
<dbReference type="PANTHER" id="PTHR35787">
    <property type="entry name" value="GLYCEROL UPTAKE OPERON ANTITERMINATOR REGULATORY PROTEIN"/>
    <property type="match status" value="1"/>
</dbReference>
<dbReference type="EMBL" id="AJDQ01000004">
    <property type="protein sequence ID" value="EOI57898.1"/>
    <property type="molecule type" value="Genomic_DNA"/>
</dbReference>
<dbReference type="PANTHER" id="PTHR35787:SF1">
    <property type="entry name" value="GLYCEROL UPTAKE OPERON ANTITERMINATOR REGULATORY PROTEIN"/>
    <property type="match status" value="1"/>
</dbReference>
<dbReference type="RefSeq" id="WP_010779322.1">
    <property type="nucleotide sequence ID" value="NZ_ASWH01000002.1"/>
</dbReference>
<protein>
    <recommendedName>
        <fullName evidence="1">Glycerol uptake operon antiterminator regulatory protein</fullName>
    </recommendedName>
</protein>
<dbReference type="eggNOG" id="COG1954">
    <property type="taxonomic scope" value="Bacteria"/>
</dbReference>
<keyword evidence="1" id="KW-0804">Transcription</keyword>
<reference evidence="3 5" key="2">
    <citation type="submission" date="2013-03" db="EMBL/GenBank/DDBJ databases">
        <title>The Genome Sequence of Enterococcus gilvus ATCC BAA-350 (PacBio/Illumina hybrid assembly).</title>
        <authorList>
            <consortium name="The Broad Institute Genomics Platform"/>
            <consortium name="The Broad Institute Genome Sequencing Center for Infectious Disease"/>
            <person name="Earl A."/>
            <person name="Russ C."/>
            <person name="Gilmore M."/>
            <person name="Surin D."/>
            <person name="Walker B."/>
            <person name="Young S."/>
            <person name="Zeng Q."/>
            <person name="Gargeya S."/>
            <person name="Fitzgerald M."/>
            <person name="Haas B."/>
            <person name="Abouelleil A."/>
            <person name="Allen A.W."/>
            <person name="Alvarado L."/>
            <person name="Arachchi H.M."/>
            <person name="Berlin A.M."/>
            <person name="Chapman S.B."/>
            <person name="Gainer-Dewar J."/>
            <person name="Goldberg J."/>
            <person name="Griggs A."/>
            <person name="Gujja S."/>
            <person name="Hansen M."/>
            <person name="Howarth C."/>
            <person name="Imamovic A."/>
            <person name="Ireland A."/>
            <person name="Larimer J."/>
            <person name="McCowan C."/>
            <person name="Murphy C."/>
            <person name="Pearson M."/>
            <person name="Poon T.W."/>
            <person name="Priest M."/>
            <person name="Roberts A."/>
            <person name="Saif S."/>
            <person name="Shea T."/>
            <person name="Sisk P."/>
            <person name="Sykes S."/>
            <person name="Wortman J."/>
            <person name="Nusbaum C."/>
            <person name="Birren B."/>
        </authorList>
    </citation>
    <scope>NUCLEOTIDE SEQUENCE [LARGE SCALE GENOMIC DNA]</scope>
    <source>
        <strain evidence="3 5">ATCC BAA-350</strain>
    </source>
</reference>
<evidence type="ECO:0000256" key="1">
    <source>
        <dbReference type="PIRNR" id="PIRNR016897"/>
    </source>
</evidence>
<name>R2XTP4_9ENTE</name>
<comment type="function">
    <text evidence="1">Regulates expression of the glpD operon. In the presence of glycerol 3-phosphate (G3P) causes antitermination of transcription of glpD at the inverted repeat of the leader region to enhance its transcription. Binds and stabilizes glpD leader mRNA.</text>
</comment>
<keyword evidence="5" id="KW-1185">Reference proteome</keyword>